<comment type="function">
    <text evidence="8">Ferredoxins are iron-sulfur proteins that transfer electrons in a wide variety of metabolic reactions.</text>
</comment>
<gene>
    <name evidence="9" type="ORF">RB614_23325</name>
</gene>
<proteinExistence type="predicted"/>
<evidence type="ECO:0000256" key="6">
    <source>
        <dbReference type="ARBA" id="ARBA00023014"/>
    </source>
</evidence>
<keyword evidence="10" id="KW-1185">Reference proteome</keyword>
<name>A0ABU0ZK86_9ACTN</name>
<dbReference type="Gene3D" id="3.30.70.20">
    <property type="match status" value="1"/>
</dbReference>
<accession>A0ABU0ZK86</accession>
<dbReference type="RefSeq" id="WP_308714732.1">
    <property type="nucleotide sequence ID" value="NZ_JAVHUY010000022.1"/>
</dbReference>
<evidence type="ECO:0000256" key="4">
    <source>
        <dbReference type="ARBA" id="ARBA00022982"/>
    </source>
</evidence>
<keyword evidence="7" id="KW-0003">3Fe-4S</keyword>
<evidence type="ECO:0000313" key="9">
    <source>
        <dbReference type="EMBL" id="MDQ7907454.1"/>
    </source>
</evidence>
<evidence type="ECO:0000256" key="8">
    <source>
        <dbReference type="RuleBase" id="RU368020"/>
    </source>
</evidence>
<organism evidence="9 10">
    <name type="scientific">Phytohabitans maris</name>
    <dbReference type="NCBI Taxonomy" id="3071409"/>
    <lineage>
        <taxon>Bacteria</taxon>
        <taxon>Bacillati</taxon>
        <taxon>Actinomycetota</taxon>
        <taxon>Actinomycetes</taxon>
        <taxon>Micromonosporales</taxon>
        <taxon>Micromonosporaceae</taxon>
    </lineage>
</organism>
<evidence type="ECO:0000256" key="1">
    <source>
        <dbReference type="ARBA" id="ARBA00001927"/>
    </source>
</evidence>
<dbReference type="Proteomes" id="UP001230908">
    <property type="component" value="Unassembled WGS sequence"/>
</dbReference>
<dbReference type="InterPro" id="IPR051269">
    <property type="entry name" value="Fe-S_cluster_ET"/>
</dbReference>
<dbReference type="SUPFAM" id="SSF54862">
    <property type="entry name" value="4Fe-4S ferredoxins"/>
    <property type="match status" value="1"/>
</dbReference>
<dbReference type="Pfam" id="PF13370">
    <property type="entry name" value="Fer4_13"/>
    <property type="match status" value="1"/>
</dbReference>
<evidence type="ECO:0000256" key="2">
    <source>
        <dbReference type="ARBA" id="ARBA00022448"/>
    </source>
</evidence>
<protein>
    <recommendedName>
        <fullName evidence="8">Ferredoxin</fullName>
    </recommendedName>
</protein>
<keyword evidence="5 8" id="KW-0408">Iron</keyword>
<evidence type="ECO:0000256" key="7">
    <source>
        <dbReference type="ARBA" id="ARBA00023291"/>
    </source>
</evidence>
<keyword evidence="4 8" id="KW-0249">Electron transport</keyword>
<keyword evidence="2 8" id="KW-0813">Transport</keyword>
<keyword evidence="6 8" id="KW-0411">Iron-sulfur</keyword>
<comment type="caution">
    <text evidence="9">The sequence shown here is derived from an EMBL/GenBank/DDBJ whole genome shotgun (WGS) entry which is preliminary data.</text>
</comment>
<evidence type="ECO:0000256" key="5">
    <source>
        <dbReference type="ARBA" id="ARBA00023004"/>
    </source>
</evidence>
<sequence>MKIRTERDSCISSGACVLEAPQVFDQDDDGVVVLLRESPAADAEDAARNAMMACPAAVITIDEDA</sequence>
<dbReference type="PANTHER" id="PTHR36923">
    <property type="entry name" value="FERREDOXIN"/>
    <property type="match status" value="1"/>
</dbReference>
<keyword evidence="3 8" id="KW-0479">Metal-binding</keyword>
<comment type="cofactor">
    <cofactor evidence="1">
        <name>[3Fe-4S] cluster</name>
        <dbReference type="ChEBI" id="CHEBI:21137"/>
    </cofactor>
</comment>
<dbReference type="InterPro" id="IPR001080">
    <property type="entry name" value="3Fe4S_ferredoxin"/>
</dbReference>
<dbReference type="PRINTS" id="PR00352">
    <property type="entry name" value="3FE4SFRDOXIN"/>
</dbReference>
<dbReference type="EMBL" id="JAVHUY010000022">
    <property type="protein sequence ID" value="MDQ7907454.1"/>
    <property type="molecule type" value="Genomic_DNA"/>
</dbReference>
<evidence type="ECO:0000313" key="10">
    <source>
        <dbReference type="Proteomes" id="UP001230908"/>
    </source>
</evidence>
<reference evidence="9 10" key="1">
    <citation type="submission" date="2023-08" db="EMBL/GenBank/DDBJ databases">
        <title>Phytohabitans sansha sp. nov., isolated from marine sediment.</title>
        <authorList>
            <person name="Zhao Y."/>
            <person name="Yi K."/>
        </authorList>
    </citation>
    <scope>NUCLEOTIDE SEQUENCE [LARGE SCALE GENOMIC DNA]</scope>
    <source>
        <strain evidence="9 10">ZYX-F-186</strain>
    </source>
</reference>
<dbReference type="PANTHER" id="PTHR36923:SF3">
    <property type="entry name" value="FERREDOXIN"/>
    <property type="match status" value="1"/>
</dbReference>
<evidence type="ECO:0000256" key="3">
    <source>
        <dbReference type="ARBA" id="ARBA00022723"/>
    </source>
</evidence>